<dbReference type="PANTHER" id="PTHR45633">
    <property type="entry name" value="60 KDA HEAT SHOCK PROTEIN, MITOCHONDRIAL"/>
    <property type="match status" value="1"/>
</dbReference>
<dbReference type="NCBIfam" id="NF000592">
    <property type="entry name" value="PRK00013.1"/>
    <property type="match status" value="1"/>
</dbReference>
<name>A0A7D5KD36_9CAUD</name>
<keyword evidence="5" id="KW-1185">Reference proteome</keyword>
<dbReference type="FunFam" id="3.50.7.10:FF:000001">
    <property type="entry name" value="60 kDa chaperonin"/>
    <property type="match status" value="1"/>
</dbReference>
<dbReference type="GO" id="GO:0042026">
    <property type="term" value="P:protein refolding"/>
    <property type="evidence" value="ECO:0007669"/>
    <property type="project" value="InterPro"/>
</dbReference>
<dbReference type="Proteomes" id="UP000510645">
    <property type="component" value="Segment"/>
</dbReference>
<dbReference type="NCBIfam" id="NF009487">
    <property type="entry name" value="PRK12849.1"/>
    <property type="match status" value="1"/>
</dbReference>
<protein>
    <submittedName>
        <fullName evidence="4">Chaperonin GroEL</fullName>
    </submittedName>
</protein>
<dbReference type="SUPFAM" id="SSF48592">
    <property type="entry name" value="GroEL equatorial domain-like"/>
    <property type="match status" value="1"/>
</dbReference>
<dbReference type="Pfam" id="PF00118">
    <property type="entry name" value="Cpn60_TCP1"/>
    <property type="match status" value="1"/>
</dbReference>
<keyword evidence="2" id="KW-0143">Chaperone</keyword>
<dbReference type="PRINTS" id="PR00298">
    <property type="entry name" value="CHAPERONIN60"/>
</dbReference>
<feature type="coiled-coil region" evidence="3">
    <location>
        <begin position="339"/>
        <end position="366"/>
    </location>
</feature>
<reference evidence="4 5" key="1">
    <citation type="submission" date="2020-05" db="EMBL/GenBank/DDBJ databases">
        <title>Genomics and ecology of novel Flavobacterium phages from the Baltic Sea.</title>
        <authorList>
            <person name="Hoetzinger M."/>
            <person name="Nilsson E."/>
            <person name="Holmfeldt K."/>
        </authorList>
    </citation>
    <scope>NUCLEOTIDE SEQUENCE [LARGE SCALE GENOMIC DNA]</scope>
</reference>
<dbReference type="GO" id="GO:0005524">
    <property type="term" value="F:ATP binding"/>
    <property type="evidence" value="ECO:0007669"/>
    <property type="project" value="InterPro"/>
</dbReference>
<dbReference type="InterPro" id="IPR001844">
    <property type="entry name" value="Cpn60/GroEL"/>
</dbReference>
<evidence type="ECO:0000256" key="3">
    <source>
        <dbReference type="SAM" id="Coils"/>
    </source>
</evidence>
<evidence type="ECO:0000256" key="1">
    <source>
        <dbReference type="ARBA" id="ARBA00006607"/>
    </source>
</evidence>
<dbReference type="InterPro" id="IPR027410">
    <property type="entry name" value="TCP-1-like_intermed_sf"/>
</dbReference>
<keyword evidence="3" id="KW-0175">Coiled coil</keyword>
<dbReference type="Gene3D" id="3.50.7.10">
    <property type="entry name" value="GroEL"/>
    <property type="match status" value="1"/>
</dbReference>
<dbReference type="EMBL" id="MT497017">
    <property type="protein sequence ID" value="QLF85259.1"/>
    <property type="molecule type" value="Genomic_DNA"/>
</dbReference>
<evidence type="ECO:0000313" key="4">
    <source>
        <dbReference type="EMBL" id="QLF85259.1"/>
    </source>
</evidence>
<evidence type="ECO:0000313" key="5">
    <source>
        <dbReference type="Proteomes" id="UP000510645"/>
    </source>
</evidence>
<dbReference type="SUPFAM" id="SSF54849">
    <property type="entry name" value="GroEL-intermediate domain like"/>
    <property type="match status" value="1"/>
</dbReference>
<accession>A0A7D5KD36</accession>
<dbReference type="SUPFAM" id="SSF52029">
    <property type="entry name" value="GroEL apical domain-like"/>
    <property type="match status" value="1"/>
</dbReference>
<dbReference type="InterPro" id="IPR027413">
    <property type="entry name" value="GROEL-like_equatorial_sf"/>
</dbReference>
<dbReference type="InterPro" id="IPR027409">
    <property type="entry name" value="GroEL-like_apical_dom_sf"/>
</dbReference>
<comment type="similarity">
    <text evidence="1">Belongs to the chaperonin (HSP60) family.</text>
</comment>
<gene>
    <name evidence="4" type="ORF">elemo79Aphanotate_65</name>
</gene>
<sequence>MVIKEVKFNQEAKEPLIKGISTVCDAVATTMGYRGRTVLIESPGGLPIVTKDGVSVAESIFLEDATESLGAELVKQACRKTVNEAGDSTTCTAVLTKAIIDNSQKYLKKGDSAIDLKNGIDFAVKEVVDYIKSTSKEVDDSYLFDVARISANNDSELGEIIASAFISAGKNGVVSYEQSESSKTYVDFIDGMPIARGYEFEGFVNKAENRTIEFNNNPFILLSNRRFQNIRELLPVVEFCHNAGKELLIISEMEFEVMKVLYANKKNGLKVATIIPPSIGEKRRDYLTDISLATGGLIIDLDTSTNIEGYDMNELLGKCSRLTVTKDDTVLFFNEKPNADKVQSKIEELNKVIKNSNNNLEKEYLKDRISKLACGVSVIKVGGTTEVEIKEKIDRVDDAINAVKSAIAEGVVVGGGLALYNASLKLVSISKGYKCLLESIQAPMRTILSNAGVRLESIEGDLLAKEDNYGYDVKDYEIADMFSKGIIDPSKAIRLALENAASVATTVLLTNTTITHKRSN</sequence>
<evidence type="ECO:0000256" key="2">
    <source>
        <dbReference type="ARBA" id="ARBA00023186"/>
    </source>
</evidence>
<dbReference type="InterPro" id="IPR002423">
    <property type="entry name" value="Cpn60/GroEL/TCP-1"/>
</dbReference>
<dbReference type="Gene3D" id="1.10.560.10">
    <property type="entry name" value="GroEL-like equatorial domain"/>
    <property type="match status" value="1"/>
</dbReference>
<dbReference type="Gene3D" id="3.30.260.10">
    <property type="entry name" value="TCP-1-like chaperonin intermediate domain"/>
    <property type="match status" value="1"/>
</dbReference>
<proteinExistence type="inferred from homology"/>
<organism evidence="4 5">
    <name type="scientific">Flavobacterium phage vB_FspP_elemoA_7-9A</name>
    <dbReference type="NCBI Taxonomy" id="2743781"/>
    <lineage>
        <taxon>Viruses</taxon>
        <taxon>Duplodnaviria</taxon>
        <taxon>Heunggongvirae</taxon>
        <taxon>Uroviricota</taxon>
        <taxon>Caudoviricetes</taxon>
        <taxon>Elemovirus</taxon>
        <taxon>Elemovirus elemoA</taxon>
    </lineage>
</organism>
<dbReference type="GO" id="GO:0140662">
    <property type="term" value="F:ATP-dependent protein folding chaperone"/>
    <property type="evidence" value="ECO:0007669"/>
    <property type="project" value="InterPro"/>
</dbReference>